<accession>O32992</accession>
<name>O32992_MYCLR</name>
<dbReference type="EMBL" id="Z98756">
    <property type="protein sequence ID" value="CAB11445.1"/>
    <property type="molecule type" value="Genomic_DNA"/>
</dbReference>
<feature type="region of interest" description="Disordered" evidence="1">
    <location>
        <begin position="78"/>
        <end position="115"/>
    </location>
</feature>
<dbReference type="AlphaFoldDB" id="O32992"/>
<gene>
    <name evidence="2" type="primary">MLCB2492.13c</name>
</gene>
<evidence type="ECO:0000313" key="2">
    <source>
        <dbReference type="EMBL" id="CAB11445.1"/>
    </source>
</evidence>
<feature type="compositionally biased region" description="Polar residues" evidence="1">
    <location>
        <begin position="78"/>
        <end position="113"/>
    </location>
</feature>
<dbReference type="PIR" id="T45375">
    <property type="entry name" value="T45375"/>
</dbReference>
<organism evidence="2">
    <name type="scientific">Mycobacterium leprae</name>
    <dbReference type="NCBI Taxonomy" id="1769"/>
    <lineage>
        <taxon>Bacteria</taxon>
        <taxon>Bacillati</taxon>
        <taxon>Actinomycetota</taxon>
        <taxon>Actinomycetes</taxon>
        <taxon>Mycobacteriales</taxon>
        <taxon>Mycobacteriaceae</taxon>
        <taxon>Mycobacterium</taxon>
    </lineage>
</organism>
<evidence type="ECO:0000256" key="1">
    <source>
        <dbReference type="SAM" id="MobiDB-lite"/>
    </source>
</evidence>
<sequence>MPTTRQILAERTKAANVLNGTYPGSGGASVGWTNDTNLDQLINQRCNDVECDKLISVQLGRRRRAAALDHDLLSNHYESPQTLRQVTSQPHSRAGRNNTLADQHRTPPTTGPNVSAAALLRTS</sequence>
<proteinExistence type="predicted"/>
<protein>
    <submittedName>
        <fullName evidence="2">Uncharacterized protein MLCB2492.13c</fullName>
    </submittedName>
</protein>
<reference evidence="2" key="1">
    <citation type="journal article" date="1993" name="Mol. Microbiol.">
        <title>Use of an ordered cosmid library to deduce the genomic organization of Mycobacterium leprae.</title>
        <authorList>
            <person name="Eiglmeier K."/>
            <person name="Honore N."/>
            <person name="Woods S.A."/>
            <person name="Caudron B."/>
            <person name="Cole S.T."/>
        </authorList>
    </citation>
    <scope>NUCLEOTIDE SEQUENCE</scope>
</reference>
<reference evidence="2" key="2">
    <citation type="submission" date="1997-08" db="EMBL/GenBank/DDBJ databases">
        <authorList>
            <person name="Cole S.T."/>
            <person name="Flesselles B."/>
            <person name="Honore N."/>
        </authorList>
    </citation>
    <scope>NUCLEOTIDE SEQUENCE</scope>
</reference>